<dbReference type="PANTHER" id="PTHR47169:SF2">
    <property type="entry name" value="OS01G0541250 PROTEIN"/>
    <property type="match status" value="1"/>
</dbReference>
<feature type="region of interest" description="Disordered" evidence="1">
    <location>
        <begin position="261"/>
        <end position="293"/>
    </location>
</feature>
<feature type="compositionally biased region" description="Low complexity" evidence="1">
    <location>
        <begin position="273"/>
        <end position="291"/>
    </location>
</feature>
<protein>
    <submittedName>
        <fullName evidence="2">Uncharacterized protein</fullName>
    </submittedName>
</protein>
<dbReference type="RefSeq" id="XP_009830769.1">
    <property type="nucleotide sequence ID" value="XM_009832467.1"/>
</dbReference>
<feature type="region of interest" description="Disordered" evidence="1">
    <location>
        <begin position="227"/>
        <end position="246"/>
    </location>
</feature>
<dbReference type="EMBL" id="KI913127">
    <property type="protein sequence ID" value="ETV79833.1"/>
    <property type="molecule type" value="Genomic_DNA"/>
</dbReference>
<dbReference type="InterPro" id="IPR036397">
    <property type="entry name" value="RNaseH_sf"/>
</dbReference>
<organism evidence="2">
    <name type="scientific">Aphanomyces astaci</name>
    <name type="common">Crayfish plague agent</name>
    <dbReference type="NCBI Taxonomy" id="112090"/>
    <lineage>
        <taxon>Eukaryota</taxon>
        <taxon>Sar</taxon>
        <taxon>Stramenopiles</taxon>
        <taxon>Oomycota</taxon>
        <taxon>Saprolegniomycetes</taxon>
        <taxon>Saprolegniales</taxon>
        <taxon>Verrucalvaceae</taxon>
        <taxon>Aphanomyces</taxon>
    </lineage>
</organism>
<sequence length="497" mass="55579">MWPFVETVAARRSSRNRPAEMEVLKSVTVTKATYKRMLVDNVLPSILARFPQETKTIVVQHDNATPHAVTFHAEVVAASQSGERRIVFGAQPANSPDLNILDLGFFNSIQSLQQKMPAYNIVFSEQVPPTSPVVNRTNRPCVHNGCHRILQKLLKQCMRDVARSDAFLIKKALDAVTYFTRERPVQRTKHLALHFYFLWDLVKSRKFTLTHLPTNVMPADVFTKHVPKDNPLLTGRSDPDPEKPNTAIQCAVKPLPHGYANTPFTAPTPTPVAAPFDSPAPAATPTGATNLPPVPDVADMGQGDERGFVYNAPALPDPPSFNGSSQSERRTFIRQYKKCLDQVNALQLNGSRPFVMPTEWAAWFSKAFGEEPQDLEVLKKRLTTAIRFDTTILDADSRIGKMLDNLMRALERDDQAWVLDQEGKAVVDIMVKAIKPVGLQQSVQRQLALQPNKPLKSNVYRFVDWLRVHTARYHLYAPVDDEKTTACDGSRSTIAAV</sequence>
<proteinExistence type="predicted"/>
<evidence type="ECO:0000256" key="1">
    <source>
        <dbReference type="SAM" id="MobiDB-lite"/>
    </source>
</evidence>
<evidence type="ECO:0000313" key="2">
    <source>
        <dbReference type="EMBL" id="ETV79833.1"/>
    </source>
</evidence>
<dbReference type="OrthoDB" id="128533at2759"/>
<dbReference type="Gene3D" id="3.30.420.10">
    <property type="entry name" value="Ribonuclease H-like superfamily/Ribonuclease H"/>
    <property type="match status" value="1"/>
</dbReference>
<dbReference type="PANTHER" id="PTHR47169">
    <property type="entry name" value="OS01G0541250 PROTEIN"/>
    <property type="match status" value="1"/>
</dbReference>
<gene>
    <name evidence="2" type="ORF">H257_07049</name>
</gene>
<accession>W4GLP6</accession>
<dbReference type="GeneID" id="20809045"/>
<reference evidence="2" key="1">
    <citation type="submission" date="2013-12" db="EMBL/GenBank/DDBJ databases">
        <title>The Genome Sequence of Aphanomyces astaci APO3.</title>
        <authorList>
            <consortium name="The Broad Institute Genomics Platform"/>
            <person name="Russ C."/>
            <person name="Tyler B."/>
            <person name="van West P."/>
            <person name="Dieguez-Uribeondo J."/>
            <person name="Young S.K."/>
            <person name="Zeng Q."/>
            <person name="Gargeya S."/>
            <person name="Fitzgerald M."/>
            <person name="Abouelleil A."/>
            <person name="Alvarado L."/>
            <person name="Chapman S.B."/>
            <person name="Gainer-Dewar J."/>
            <person name="Goldberg J."/>
            <person name="Griggs A."/>
            <person name="Gujja S."/>
            <person name="Hansen M."/>
            <person name="Howarth C."/>
            <person name="Imamovic A."/>
            <person name="Ireland A."/>
            <person name="Larimer J."/>
            <person name="McCowan C."/>
            <person name="Murphy C."/>
            <person name="Pearson M."/>
            <person name="Poon T.W."/>
            <person name="Priest M."/>
            <person name="Roberts A."/>
            <person name="Saif S."/>
            <person name="Shea T."/>
            <person name="Sykes S."/>
            <person name="Wortman J."/>
            <person name="Nusbaum C."/>
            <person name="Birren B."/>
        </authorList>
    </citation>
    <scope>NUCLEOTIDE SEQUENCE [LARGE SCALE GENOMIC DNA]</scope>
    <source>
        <strain evidence="2">APO3</strain>
    </source>
</reference>
<name>W4GLP6_APHAT</name>
<dbReference type="AlphaFoldDB" id="W4GLP6"/>
<dbReference type="VEuPathDB" id="FungiDB:H257_07049"/>
<dbReference type="GO" id="GO:0003676">
    <property type="term" value="F:nucleic acid binding"/>
    <property type="evidence" value="ECO:0007669"/>
    <property type="project" value="InterPro"/>
</dbReference>